<evidence type="ECO:0000313" key="2">
    <source>
        <dbReference type="Proteomes" id="UP000196053"/>
    </source>
</evidence>
<keyword evidence="2" id="KW-1185">Reference proteome</keyword>
<sequence length="88" mass="10759">MNFQELIDEIKIGREVEFVYNDKHYSITTYEKEWKIYCDDTKEELLNVLKSKENNLLINELVNFSIDKRLLKDIFDKKEYEKDSLYIL</sequence>
<organism evidence="1 2">
    <name type="scientific">Herbinix luporum</name>
    <dbReference type="NCBI Taxonomy" id="1679721"/>
    <lineage>
        <taxon>Bacteria</taxon>
        <taxon>Bacillati</taxon>
        <taxon>Bacillota</taxon>
        <taxon>Clostridia</taxon>
        <taxon>Lachnospirales</taxon>
        <taxon>Lachnospiraceae</taxon>
        <taxon>Herbinix</taxon>
    </lineage>
</organism>
<proteinExistence type="predicted"/>
<protein>
    <submittedName>
        <fullName evidence="1">Uncharacterized protein</fullName>
    </submittedName>
</protein>
<dbReference type="OrthoDB" id="2456308at2"/>
<dbReference type="Proteomes" id="UP000196053">
    <property type="component" value="Chromosome I"/>
</dbReference>
<name>A0A0K8J8X1_9FIRM</name>
<dbReference type="KEGG" id="hsd:SD1D_2242"/>
<gene>
    <name evidence="1" type="ORF">SD1D_2242</name>
</gene>
<accession>A0A0K8J8X1</accession>
<reference evidence="2" key="1">
    <citation type="submission" date="2015-09" db="EMBL/GenBank/DDBJ databases">
        <authorList>
            <person name="Wibberg D."/>
        </authorList>
    </citation>
    <scope>NUCLEOTIDE SEQUENCE [LARGE SCALE GENOMIC DNA]</scope>
    <source>
        <strain evidence="2">SD1D</strain>
    </source>
</reference>
<dbReference type="EMBL" id="LN879430">
    <property type="protein sequence ID" value="CUH93757.1"/>
    <property type="molecule type" value="Genomic_DNA"/>
</dbReference>
<evidence type="ECO:0000313" key="1">
    <source>
        <dbReference type="EMBL" id="CUH93757.1"/>
    </source>
</evidence>
<dbReference type="RefSeq" id="WP_058258983.1">
    <property type="nucleotide sequence ID" value="NZ_LN879430.1"/>
</dbReference>
<dbReference type="AlphaFoldDB" id="A0A0K8J8X1"/>